<accession>A0A381PVZ7</accession>
<dbReference type="PANTHER" id="PTHR10010:SF46">
    <property type="entry name" value="SODIUM-DEPENDENT PHOSPHATE TRANSPORT PROTEIN 2B"/>
    <property type="match status" value="1"/>
</dbReference>
<dbReference type="InterPro" id="IPR003841">
    <property type="entry name" value="Na/Pi_transpt"/>
</dbReference>
<feature type="transmembrane region" description="Helical" evidence="6">
    <location>
        <begin position="359"/>
        <end position="382"/>
    </location>
</feature>
<protein>
    <recommendedName>
        <fullName evidence="8">PhoU domain-containing protein</fullName>
    </recommendedName>
</protein>
<comment type="subcellular location">
    <subcellularLocation>
        <location evidence="1">Cell membrane</location>
        <topology evidence="1">Multi-pass membrane protein</topology>
    </subcellularLocation>
</comment>
<keyword evidence="5 6" id="KW-0472">Membrane</keyword>
<feature type="transmembrane region" description="Helical" evidence="6">
    <location>
        <begin position="27"/>
        <end position="45"/>
    </location>
</feature>
<dbReference type="PANTHER" id="PTHR10010">
    <property type="entry name" value="SOLUTE CARRIER FAMILY 34 SODIUM PHOSPHATE , MEMBER 2-RELATED"/>
    <property type="match status" value="1"/>
</dbReference>
<proteinExistence type="predicted"/>
<dbReference type="NCBIfam" id="NF037997">
    <property type="entry name" value="Na_Pi_symport"/>
    <property type="match status" value="2"/>
</dbReference>
<evidence type="ECO:0000256" key="3">
    <source>
        <dbReference type="ARBA" id="ARBA00022692"/>
    </source>
</evidence>
<evidence type="ECO:0000256" key="1">
    <source>
        <dbReference type="ARBA" id="ARBA00004651"/>
    </source>
</evidence>
<feature type="non-terminal residue" evidence="7">
    <location>
        <position position="1"/>
    </location>
</feature>
<feature type="transmembrane region" description="Helical" evidence="6">
    <location>
        <begin position="291"/>
        <end position="311"/>
    </location>
</feature>
<evidence type="ECO:0008006" key="8">
    <source>
        <dbReference type="Google" id="ProtNLM"/>
    </source>
</evidence>
<gene>
    <name evidence="7" type="ORF">METZ01_LOCUS23934</name>
</gene>
<dbReference type="GO" id="GO:0005436">
    <property type="term" value="F:sodium:phosphate symporter activity"/>
    <property type="evidence" value="ECO:0007669"/>
    <property type="project" value="InterPro"/>
</dbReference>
<evidence type="ECO:0000256" key="5">
    <source>
        <dbReference type="ARBA" id="ARBA00023136"/>
    </source>
</evidence>
<name>A0A381PVZ7_9ZZZZ</name>
<evidence type="ECO:0000256" key="4">
    <source>
        <dbReference type="ARBA" id="ARBA00022989"/>
    </source>
</evidence>
<keyword evidence="3 6" id="KW-0812">Transmembrane</keyword>
<dbReference type="GO" id="GO:0044341">
    <property type="term" value="P:sodium-dependent phosphate transport"/>
    <property type="evidence" value="ECO:0007669"/>
    <property type="project" value="InterPro"/>
</dbReference>
<feature type="transmembrane region" description="Helical" evidence="6">
    <location>
        <begin position="92"/>
        <end position="114"/>
    </location>
</feature>
<dbReference type="AlphaFoldDB" id="A0A381PVZ7"/>
<evidence type="ECO:0000256" key="6">
    <source>
        <dbReference type="SAM" id="Phobius"/>
    </source>
</evidence>
<sequence length="384" mass="40372">VRFQLDLPLVPDTTPLTIQGKPSPIRVIGGVIYFLFLLLLFFVSIELMGTTFEMFGGRGLADQLLSFASNPVSGLLIGFLATSLVQSSSTTTTMVVIMVGAGTIDIGLAVPIIMGANIGTTTTNTIVSLGHVTRPAEFERAFAASTVHDFFNVLAAFTLLPLEVYLHPIERTAVRLQGMFADAAGGVGWDSPLKALRDPPADFIAGMVTNPLVLLILALALLLLALRGLLVLMRGAVLERVSGLFDRVLFRNDAASFALGVAATATVQSSSATTSLIVPLAGTGVLSLRQIFPYTIGANIGTTITAILASLGTGSAAAMIVALAHLTFNVFAVLVFYPLRALPIELATRWGAFAARSKASTATVLSVYIALHVIPLAFIFLARG</sequence>
<dbReference type="EMBL" id="UINC01001110">
    <property type="protein sequence ID" value="SUZ71080.1"/>
    <property type="molecule type" value="Genomic_DNA"/>
</dbReference>
<feature type="transmembrane region" description="Helical" evidence="6">
    <location>
        <begin position="212"/>
        <end position="233"/>
    </location>
</feature>
<feature type="transmembrane region" description="Helical" evidence="6">
    <location>
        <begin position="318"/>
        <end position="339"/>
    </location>
</feature>
<dbReference type="GO" id="GO:0005886">
    <property type="term" value="C:plasma membrane"/>
    <property type="evidence" value="ECO:0007669"/>
    <property type="project" value="UniProtKB-SubCell"/>
</dbReference>
<evidence type="ECO:0000313" key="7">
    <source>
        <dbReference type="EMBL" id="SUZ71080.1"/>
    </source>
</evidence>
<feature type="transmembrane region" description="Helical" evidence="6">
    <location>
        <begin position="65"/>
        <end position="85"/>
    </location>
</feature>
<organism evidence="7">
    <name type="scientific">marine metagenome</name>
    <dbReference type="NCBI Taxonomy" id="408172"/>
    <lineage>
        <taxon>unclassified sequences</taxon>
        <taxon>metagenomes</taxon>
        <taxon>ecological metagenomes</taxon>
    </lineage>
</organism>
<evidence type="ECO:0000256" key="2">
    <source>
        <dbReference type="ARBA" id="ARBA00022475"/>
    </source>
</evidence>
<dbReference type="Pfam" id="PF02690">
    <property type="entry name" value="Na_Pi_cotrans"/>
    <property type="match status" value="2"/>
</dbReference>
<keyword evidence="4 6" id="KW-1133">Transmembrane helix</keyword>
<reference evidence="7" key="1">
    <citation type="submission" date="2018-05" db="EMBL/GenBank/DDBJ databases">
        <authorList>
            <person name="Lanie J.A."/>
            <person name="Ng W.-L."/>
            <person name="Kazmierczak K.M."/>
            <person name="Andrzejewski T.M."/>
            <person name="Davidsen T.M."/>
            <person name="Wayne K.J."/>
            <person name="Tettelin H."/>
            <person name="Glass J.I."/>
            <person name="Rusch D."/>
            <person name="Podicherti R."/>
            <person name="Tsui H.-C.T."/>
            <person name="Winkler M.E."/>
        </authorList>
    </citation>
    <scope>NUCLEOTIDE SEQUENCE</scope>
</reference>
<keyword evidence="2" id="KW-1003">Cell membrane</keyword>